<dbReference type="Gene3D" id="3.20.20.80">
    <property type="entry name" value="Glycosidases"/>
    <property type="match status" value="1"/>
</dbReference>
<dbReference type="eggNOG" id="KOG2499">
    <property type="taxonomic scope" value="Eukaryota"/>
</dbReference>
<evidence type="ECO:0000256" key="1">
    <source>
        <dbReference type="ARBA" id="ARBA00001231"/>
    </source>
</evidence>
<evidence type="ECO:0000256" key="4">
    <source>
        <dbReference type="ARBA" id="ARBA00022801"/>
    </source>
</evidence>
<keyword evidence="5" id="KW-0326">Glycosidase</keyword>
<protein>
    <recommendedName>
        <fullName evidence="3">beta-N-acetylhexosaminidase</fullName>
        <ecNumber evidence="3">3.2.1.52</ecNumber>
    </recommendedName>
</protein>
<dbReference type="KEGG" id="pfy:PFICI_14023"/>
<name>W3WLV3_PESFW</name>
<dbReference type="OMA" id="GNNYHAT"/>
<dbReference type="InParanoid" id="W3WLV3"/>
<evidence type="ECO:0000256" key="6">
    <source>
        <dbReference type="PIRSR" id="PIRSR625705-1"/>
    </source>
</evidence>
<dbReference type="STRING" id="1229662.W3WLV3"/>
<dbReference type="InterPro" id="IPR015882">
    <property type="entry name" value="HEX_bac_N"/>
</dbReference>
<dbReference type="GO" id="GO:0005975">
    <property type="term" value="P:carbohydrate metabolic process"/>
    <property type="evidence" value="ECO:0007669"/>
    <property type="project" value="InterPro"/>
</dbReference>
<dbReference type="InterPro" id="IPR017853">
    <property type="entry name" value="GH"/>
</dbReference>
<accession>W3WLV3</accession>
<dbReference type="InterPro" id="IPR052764">
    <property type="entry name" value="GH20_Enzymes"/>
</dbReference>
<sequence length="720" mass="78444">MKSAQALIGGVIGATEAATFLPGIPTVPFQSVANGTFSFGDVKTIVVDAQYASSIDEAGQTLIPPTLFEFASVFAEDLGTVINASIEAVNGSSCSDGSVYITIADPASYLDAAGRESSEGYSLDVNSSCLTITGASPLGAWWATRTVLQQLVLSEADTPSIPIGSSLDVPGWPTRGVMLDAGRHYYPPDFVTDLCSYMSFFKQNILHLHLSDNLYNNPNYTLQQSLDLYARFRLWSDDSAVAGLNLHANESYTEADFDTIQSKCAARGVTIIPEIEAPGHALVITQWKPELGLEGDIDLLNISHPETVPTMKAIWSTFLPWFKSKVVSIGADEYTGPESDYNDFVNTMASFIESTSGKSTRIWGTFPPICNNATWTNVYENVSVQHWEYFEDNPYYDYIQNNYSVVNSNDDFYIVNKWAPPGGYLNSINLTKTFHGSPDQSYWRPNVFDQHNDTNNPVASNPYVLGAIAPIWNDYGANASVYSEAYYAWREGIPAMADKQWGGNLSEEAFPGVFTLLHPTIPGQNLERTIPSISEVIVNYTLAQSTNSTSNLIEDISGNSYTAESDCDWTEDSTGGPALAISDGCSVVTPLDSKGRNYTLSLSLLVDSLTDATNATLLYGRDSALMLTPNITLFAAGNYFRLNATVPEGEWFDLKLVERGNRTYAAVDDGEEMEFLAVMGINGIYHHWAEIAIEAPLKTLGGLTSGWTGLFRGLSLTSAA</sequence>
<dbReference type="GO" id="GO:0004563">
    <property type="term" value="F:beta-N-acetylhexosaminidase activity"/>
    <property type="evidence" value="ECO:0007669"/>
    <property type="project" value="UniProtKB-EC"/>
</dbReference>
<evidence type="ECO:0000256" key="5">
    <source>
        <dbReference type="ARBA" id="ARBA00023295"/>
    </source>
</evidence>
<dbReference type="Gene3D" id="3.30.379.10">
    <property type="entry name" value="Chitobiase/beta-hexosaminidase domain 2-like"/>
    <property type="match status" value="1"/>
</dbReference>
<dbReference type="HOGENOM" id="CLU_010969_1_1_1"/>
<evidence type="ECO:0000259" key="8">
    <source>
        <dbReference type="Pfam" id="PF02838"/>
    </source>
</evidence>
<comment type="catalytic activity">
    <reaction evidence="1">
        <text>Hydrolysis of terminal non-reducing N-acetyl-D-hexosamine residues in N-acetyl-beta-D-hexosaminides.</text>
        <dbReference type="EC" id="3.2.1.52"/>
    </reaction>
</comment>
<dbReference type="Pfam" id="PF00728">
    <property type="entry name" value="Glyco_hydro_20"/>
    <property type="match status" value="1"/>
</dbReference>
<reference evidence="10" key="1">
    <citation type="journal article" date="2015" name="BMC Genomics">
        <title>Genomic and transcriptomic analysis of the endophytic fungus Pestalotiopsis fici reveals its lifestyle and high potential for synthesis of natural products.</title>
        <authorList>
            <person name="Wang X."/>
            <person name="Zhang X."/>
            <person name="Liu L."/>
            <person name="Xiang M."/>
            <person name="Wang W."/>
            <person name="Sun X."/>
            <person name="Che Y."/>
            <person name="Guo L."/>
            <person name="Liu G."/>
            <person name="Guo L."/>
            <person name="Wang C."/>
            <person name="Yin W.B."/>
            <person name="Stadler M."/>
            <person name="Zhang X."/>
            <person name="Liu X."/>
        </authorList>
    </citation>
    <scope>NUCLEOTIDE SEQUENCE [LARGE SCALE GENOMIC DNA]</scope>
    <source>
        <strain evidence="10">W106-1 / CGMCC3.15140</strain>
    </source>
</reference>
<dbReference type="SUPFAM" id="SSF55545">
    <property type="entry name" value="beta-N-acetylhexosaminidase-like domain"/>
    <property type="match status" value="1"/>
</dbReference>
<feature type="domain" description="Beta-hexosaminidase bacterial type N-terminal" evidence="8">
    <location>
        <begin position="24"/>
        <end position="151"/>
    </location>
</feature>
<dbReference type="InterPro" id="IPR015883">
    <property type="entry name" value="Glyco_hydro_20_cat"/>
</dbReference>
<dbReference type="PANTHER" id="PTHR43678:SF1">
    <property type="entry name" value="BETA-N-ACETYLHEXOSAMINIDASE"/>
    <property type="match status" value="1"/>
</dbReference>
<evidence type="ECO:0000313" key="10">
    <source>
        <dbReference type="Proteomes" id="UP000030651"/>
    </source>
</evidence>
<evidence type="ECO:0000256" key="3">
    <source>
        <dbReference type="ARBA" id="ARBA00012663"/>
    </source>
</evidence>
<dbReference type="SUPFAM" id="SSF51445">
    <property type="entry name" value="(Trans)glycosidases"/>
    <property type="match status" value="1"/>
</dbReference>
<keyword evidence="4" id="KW-0378">Hydrolase</keyword>
<dbReference type="OrthoDB" id="428480at2759"/>
<evidence type="ECO:0000313" key="9">
    <source>
        <dbReference type="EMBL" id="ETS74157.1"/>
    </source>
</evidence>
<dbReference type="Proteomes" id="UP000030651">
    <property type="component" value="Unassembled WGS sequence"/>
</dbReference>
<dbReference type="PRINTS" id="PR00738">
    <property type="entry name" value="GLHYDRLASE20"/>
</dbReference>
<dbReference type="EC" id="3.2.1.52" evidence="3"/>
<dbReference type="GeneID" id="19279036"/>
<feature type="active site" description="Proton donor" evidence="6">
    <location>
        <position position="333"/>
    </location>
</feature>
<dbReference type="CDD" id="cd06564">
    <property type="entry name" value="GH20_DspB_LnbB-like"/>
    <property type="match status" value="1"/>
</dbReference>
<evidence type="ECO:0000259" key="7">
    <source>
        <dbReference type="Pfam" id="PF00728"/>
    </source>
</evidence>
<dbReference type="PANTHER" id="PTHR43678">
    <property type="entry name" value="PUTATIVE (AFU_ORTHOLOGUE AFUA_2G00640)-RELATED"/>
    <property type="match status" value="1"/>
</dbReference>
<organism evidence="9 10">
    <name type="scientific">Pestalotiopsis fici (strain W106-1 / CGMCC3.15140)</name>
    <dbReference type="NCBI Taxonomy" id="1229662"/>
    <lineage>
        <taxon>Eukaryota</taxon>
        <taxon>Fungi</taxon>
        <taxon>Dikarya</taxon>
        <taxon>Ascomycota</taxon>
        <taxon>Pezizomycotina</taxon>
        <taxon>Sordariomycetes</taxon>
        <taxon>Xylariomycetidae</taxon>
        <taxon>Amphisphaeriales</taxon>
        <taxon>Sporocadaceae</taxon>
        <taxon>Pestalotiopsis</taxon>
    </lineage>
</organism>
<dbReference type="EMBL" id="KI912120">
    <property type="protein sequence ID" value="ETS74157.1"/>
    <property type="molecule type" value="Genomic_DNA"/>
</dbReference>
<dbReference type="Pfam" id="PF02838">
    <property type="entry name" value="Glyco_hydro_20b"/>
    <property type="match status" value="1"/>
</dbReference>
<dbReference type="RefSeq" id="XP_007840795.1">
    <property type="nucleotide sequence ID" value="XM_007842604.1"/>
</dbReference>
<keyword evidence="10" id="KW-1185">Reference proteome</keyword>
<proteinExistence type="inferred from homology"/>
<evidence type="ECO:0000256" key="2">
    <source>
        <dbReference type="ARBA" id="ARBA00006285"/>
    </source>
</evidence>
<dbReference type="InterPro" id="IPR025705">
    <property type="entry name" value="Beta_hexosaminidase_sua/sub"/>
</dbReference>
<gene>
    <name evidence="9" type="ORF">PFICI_14023</name>
</gene>
<comment type="similarity">
    <text evidence="2">Belongs to the glycosyl hydrolase 20 family.</text>
</comment>
<feature type="domain" description="Glycoside hydrolase family 20 catalytic" evidence="7">
    <location>
        <begin position="174"/>
        <end position="487"/>
    </location>
</feature>
<dbReference type="InterPro" id="IPR029018">
    <property type="entry name" value="Hex-like_dom2"/>
</dbReference>
<dbReference type="AlphaFoldDB" id="W3WLV3"/>